<gene>
    <name evidence="8" type="primary">vapC</name>
    <name evidence="10" type="ORF">WA1_12430</name>
</gene>
<name>A0A139XDZ1_9CYAN</name>
<keyword evidence="2 8" id="KW-1277">Toxin-antitoxin system</keyword>
<keyword evidence="3 8" id="KW-0540">Nuclease</keyword>
<comment type="caution">
    <text evidence="10">The sequence shown here is derived from an EMBL/GenBank/DDBJ whole genome shotgun (WGS) entry which is preliminary data.</text>
</comment>
<dbReference type="InterPro" id="IPR029060">
    <property type="entry name" value="PIN-like_dom_sf"/>
</dbReference>
<dbReference type="GO" id="GO:0000287">
    <property type="term" value="F:magnesium ion binding"/>
    <property type="evidence" value="ECO:0007669"/>
    <property type="project" value="UniProtKB-UniRule"/>
</dbReference>
<evidence type="ECO:0000256" key="3">
    <source>
        <dbReference type="ARBA" id="ARBA00022722"/>
    </source>
</evidence>
<evidence type="ECO:0000313" key="11">
    <source>
        <dbReference type="Proteomes" id="UP000076925"/>
    </source>
</evidence>
<dbReference type="RefSeq" id="WP_017749518.1">
    <property type="nucleotide sequence ID" value="NZ_KQ976354.1"/>
</dbReference>
<comment type="similarity">
    <text evidence="7 8">Belongs to the PINc/VapC protein family.</text>
</comment>
<keyword evidence="6 8" id="KW-0460">Magnesium</keyword>
<dbReference type="InterPro" id="IPR022907">
    <property type="entry name" value="VapC_family"/>
</dbReference>
<dbReference type="Pfam" id="PF01850">
    <property type="entry name" value="PIN"/>
    <property type="match status" value="1"/>
</dbReference>
<evidence type="ECO:0000256" key="2">
    <source>
        <dbReference type="ARBA" id="ARBA00022649"/>
    </source>
</evidence>
<comment type="cofactor">
    <cofactor evidence="1 8">
        <name>Mg(2+)</name>
        <dbReference type="ChEBI" id="CHEBI:18420"/>
    </cofactor>
</comment>
<accession>A0A139XDZ1</accession>
<feature type="binding site" evidence="8">
    <location>
        <position position="97"/>
    </location>
    <ligand>
        <name>Mg(2+)</name>
        <dbReference type="ChEBI" id="CHEBI:18420"/>
    </ligand>
</feature>
<dbReference type="EC" id="3.1.-.-" evidence="8"/>
<dbReference type="GO" id="GO:0004540">
    <property type="term" value="F:RNA nuclease activity"/>
    <property type="evidence" value="ECO:0007669"/>
    <property type="project" value="InterPro"/>
</dbReference>
<dbReference type="PANTHER" id="PTHR33653">
    <property type="entry name" value="RIBONUCLEASE VAPC2"/>
    <property type="match status" value="1"/>
</dbReference>
<dbReference type="GO" id="GO:0016787">
    <property type="term" value="F:hydrolase activity"/>
    <property type="evidence" value="ECO:0007669"/>
    <property type="project" value="UniProtKB-KW"/>
</dbReference>
<dbReference type="PANTHER" id="PTHR33653:SF1">
    <property type="entry name" value="RIBONUCLEASE VAPC2"/>
    <property type="match status" value="1"/>
</dbReference>
<evidence type="ECO:0000313" key="10">
    <source>
        <dbReference type="EMBL" id="KYC42917.1"/>
    </source>
</evidence>
<keyword evidence="11" id="KW-1185">Reference proteome</keyword>
<feature type="domain" description="PIN" evidence="9">
    <location>
        <begin position="3"/>
        <end position="119"/>
    </location>
</feature>
<dbReference type="EMBL" id="ANNX02000016">
    <property type="protein sequence ID" value="KYC42917.1"/>
    <property type="molecule type" value="Genomic_DNA"/>
</dbReference>
<dbReference type="OrthoDB" id="9796690at2"/>
<evidence type="ECO:0000256" key="7">
    <source>
        <dbReference type="ARBA" id="ARBA00038093"/>
    </source>
</evidence>
<keyword evidence="8" id="KW-0800">Toxin</keyword>
<dbReference type="GO" id="GO:0090729">
    <property type="term" value="F:toxin activity"/>
    <property type="evidence" value="ECO:0007669"/>
    <property type="project" value="UniProtKB-KW"/>
</dbReference>
<dbReference type="Proteomes" id="UP000076925">
    <property type="component" value="Unassembled WGS sequence"/>
</dbReference>
<evidence type="ECO:0000259" key="9">
    <source>
        <dbReference type="Pfam" id="PF01850"/>
    </source>
</evidence>
<dbReference type="CDD" id="cd18742">
    <property type="entry name" value="PIN_VapC4-5_FitB-like"/>
    <property type="match status" value="1"/>
</dbReference>
<dbReference type="STRING" id="128403.WA1_12430"/>
<dbReference type="InterPro" id="IPR002716">
    <property type="entry name" value="PIN_dom"/>
</dbReference>
<dbReference type="InterPro" id="IPR050556">
    <property type="entry name" value="Type_II_TA_system_RNase"/>
</dbReference>
<protein>
    <recommendedName>
        <fullName evidence="8">Ribonuclease VapC</fullName>
        <shortName evidence="8">RNase VapC</shortName>
        <ecNumber evidence="8">3.1.-.-</ecNumber>
    </recommendedName>
    <alternativeName>
        <fullName evidence="8">Toxin VapC</fullName>
    </alternativeName>
</protein>
<dbReference type="AlphaFoldDB" id="A0A139XDZ1"/>
<evidence type="ECO:0000256" key="4">
    <source>
        <dbReference type="ARBA" id="ARBA00022723"/>
    </source>
</evidence>
<proteinExistence type="inferred from homology"/>
<evidence type="ECO:0000256" key="6">
    <source>
        <dbReference type="ARBA" id="ARBA00022842"/>
    </source>
</evidence>
<keyword evidence="4 8" id="KW-0479">Metal-binding</keyword>
<keyword evidence="5 8" id="KW-0378">Hydrolase</keyword>
<evidence type="ECO:0000256" key="5">
    <source>
        <dbReference type="ARBA" id="ARBA00022801"/>
    </source>
</evidence>
<evidence type="ECO:0000256" key="1">
    <source>
        <dbReference type="ARBA" id="ARBA00001946"/>
    </source>
</evidence>
<reference evidence="10 11" key="1">
    <citation type="journal article" date="2013" name="Genome Biol. Evol.">
        <title>Genomes of Stigonematalean cyanobacteria (subsection V) and the evolution of oxygenic photosynthesis from prokaryotes to plastids.</title>
        <authorList>
            <person name="Dagan T."/>
            <person name="Roettger M."/>
            <person name="Stucken K."/>
            <person name="Landan G."/>
            <person name="Koch R."/>
            <person name="Major P."/>
            <person name="Gould S.B."/>
            <person name="Goremykin V.V."/>
            <person name="Rippka R."/>
            <person name="Tandeau de Marsac N."/>
            <person name="Gugger M."/>
            <person name="Lockhart P.J."/>
            <person name="Allen J.F."/>
            <person name="Brune I."/>
            <person name="Maus I."/>
            <person name="Puhler A."/>
            <person name="Martin W.F."/>
        </authorList>
    </citation>
    <scope>NUCLEOTIDE SEQUENCE [LARGE SCALE GENOMIC DNA]</scope>
    <source>
        <strain evidence="10 11">PCC 7110</strain>
    </source>
</reference>
<organism evidence="10 11">
    <name type="scientific">Scytonema hofmannii PCC 7110</name>
    <dbReference type="NCBI Taxonomy" id="128403"/>
    <lineage>
        <taxon>Bacteria</taxon>
        <taxon>Bacillati</taxon>
        <taxon>Cyanobacteriota</taxon>
        <taxon>Cyanophyceae</taxon>
        <taxon>Nostocales</taxon>
        <taxon>Scytonemataceae</taxon>
        <taxon>Scytonema</taxon>
    </lineage>
</organism>
<comment type="function">
    <text evidence="8">Toxic component of a toxin-antitoxin (TA) system. An RNase.</text>
</comment>
<sequence>MIYLLDTDTCIYWLTNRVSVRTKIQQVGWDKISICIITVAELYYGAYNSNRVEENLIRAEFFIAQLPVLPLTDSAVKHYGELKAELRRLGQPIGDFDLLIASVALTGNYILVTNNTRHYDRMTQLQLENWFLPS</sequence>
<dbReference type="Gene3D" id="3.40.50.1010">
    <property type="entry name" value="5'-nuclease"/>
    <property type="match status" value="1"/>
</dbReference>
<dbReference type="SUPFAM" id="SSF88723">
    <property type="entry name" value="PIN domain-like"/>
    <property type="match status" value="1"/>
</dbReference>
<evidence type="ECO:0000256" key="8">
    <source>
        <dbReference type="HAMAP-Rule" id="MF_00265"/>
    </source>
</evidence>
<dbReference type="HAMAP" id="MF_00265">
    <property type="entry name" value="VapC_Nob1"/>
    <property type="match status" value="1"/>
</dbReference>
<feature type="binding site" evidence="8">
    <location>
        <position position="6"/>
    </location>
    <ligand>
        <name>Mg(2+)</name>
        <dbReference type="ChEBI" id="CHEBI:18420"/>
    </ligand>
</feature>